<organism evidence="7 8">
    <name type="scientific">Syntrophothermus lipocalidus (strain DSM 12680 / TGB-C1)</name>
    <dbReference type="NCBI Taxonomy" id="643648"/>
    <lineage>
        <taxon>Bacteria</taxon>
        <taxon>Bacillati</taxon>
        <taxon>Bacillota</taxon>
        <taxon>Clostridia</taxon>
        <taxon>Eubacteriales</taxon>
        <taxon>Syntrophomonadaceae</taxon>
        <taxon>Syntrophothermus</taxon>
    </lineage>
</organism>
<dbReference type="InterPro" id="IPR024925">
    <property type="entry name" value="Malonyl_CoA-ACP_transAc"/>
</dbReference>
<dbReference type="RefSeq" id="WP_013175613.1">
    <property type="nucleotide sequence ID" value="NC_014220.1"/>
</dbReference>
<evidence type="ECO:0000256" key="2">
    <source>
        <dbReference type="ARBA" id="ARBA00023315"/>
    </source>
</evidence>
<evidence type="ECO:0000256" key="3">
    <source>
        <dbReference type="ARBA" id="ARBA00048462"/>
    </source>
</evidence>
<dbReference type="FunFam" id="3.30.70.250:FF:000001">
    <property type="entry name" value="Malonyl CoA-acyl carrier protein transacylase"/>
    <property type="match status" value="1"/>
</dbReference>
<dbReference type="AlphaFoldDB" id="D7CNC6"/>
<reference evidence="8" key="1">
    <citation type="journal article" date="2010" name="Stand. Genomic Sci.">
        <title>Complete genome sequence of Syntrophothermus lipocalidus type strain (TGB-C1T).</title>
        <authorList>
            <consortium name="US DOE Joint Genome Institute (JGI-PGF)"/>
            <person name="Djao O."/>
            <person name="Zhang X."/>
            <person name="Lucas S."/>
            <person name="Lapidus A."/>
            <person name="Glavina Del Rio T."/>
            <person name="Nolan M."/>
            <person name="Tice H."/>
            <person name="Cheng J."/>
            <person name="Han C."/>
            <person name="Tapia R."/>
            <person name="Goodwin L."/>
            <person name="Pitluck S."/>
            <person name="Liolios K."/>
            <person name="Ivanova N."/>
            <person name="Mavromatis K."/>
            <person name="Mikhailova N."/>
            <person name="Ovchinnikova G."/>
            <person name="Pati A."/>
            <person name="Brambilla E."/>
            <person name="Chen A."/>
            <person name="Palaniappan K."/>
            <person name="Land M."/>
            <person name="Hauser L."/>
            <person name="Chang Y."/>
            <person name="Jeffries C."/>
            <person name="Rohde M."/>
            <person name="Sikorski J."/>
            <person name="Spring S."/>
            <person name="Goker M."/>
            <person name="Detter J."/>
            <person name="Woyke T."/>
            <person name="Bristow J."/>
            <person name="Eisen J."/>
            <person name="Markowitz V."/>
            <person name="Hugenholtz P."/>
            <person name="Kyrpides N."/>
            <person name="Klenk H."/>
        </authorList>
    </citation>
    <scope>NUCLEOTIDE SEQUENCE [LARGE SCALE GENOMIC DNA]</scope>
    <source>
        <strain evidence="8">DSM 12680 / TGB-C1</strain>
    </source>
</reference>
<dbReference type="Gene3D" id="3.40.366.10">
    <property type="entry name" value="Malonyl-Coenzyme A Acyl Carrier Protein, domain 2"/>
    <property type="match status" value="1"/>
</dbReference>
<dbReference type="InterPro" id="IPR001227">
    <property type="entry name" value="Ac_transferase_dom_sf"/>
</dbReference>
<dbReference type="SUPFAM" id="SSF55048">
    <property type="entry name" value="Probable ACP-binding domain of malonyl-CoA ACP transacylase"/>
    <property type="match status" value="1"/>
</dbReference>
<dbReference type="eggNOG" id="COG0331">
    <property type="taxonomic scope" value="Bacteria"/>
</dbReference>
<dbReference type="EC" id="2.3.1.39" evidence="4"/>
<dbReference type="Proteomes" id="UP000000378">
    <property type="component" value="Chromosome"/>
</dbReference>
<proteinExistence type="inferred from homology"/>
<name>D7CNC6_SYNLT</name>
<protein>
    <recommendedName>
        <fullName evidence="4">Malonyl CoA-acyl carrier protein transacylase</fullName>
        <ecNumber evidence="4">2.3.1.39</ecNumber>
    </recommendedName>
</protein>
<dbReference type="GO" id="GO:0004314">
    <property type="term" value="F:[acyl-carrier-protein] S-malonyltransferase activity"/>
    <property type="evidence" value="ECO:0007669"/>
    <property type="project" value="UniProtKB-EC"/>
</dbReference>
<dbReference type="SUPFAM" id="SSF52151">
    <property type="entry name" value="FabD/lysophospholipase-like"/>
    <property type="match status" value="1"/>
</dbReference>
<reference evidence="7 8" key="2">
    <citation type="journal article" date="2010" name="Stand. Genomic Sci.">
        <title>Complete genome sequence of Syntrophothermus lipocalidus type strain (TGB-C1).</title>
        <authorList>
            <person name="Djao O.D."/>
            <person name="Zhang X."/>
            <person name="Lucas S."/>
            <person name="Lapidus A."/>
            <person name="Del Rio T.G."/>
            <person name="Nolan M."/>
            <person name="Tice H."/>
            <person name="Cheng J.F."/>
            <person name="Han C."/>
            <person name="Tapia R."/>
            <person name="Goodwin L."/>
            <person name="Pitluck S."/>
            <person name="Liolios K."/>
            <person name="Ivanova N."/>
            <person name="Mavromatis K."/>
            <person name="Mikhailova N."/>
            <person name="Ovchinnikova G."/>
            <person name="Pati A."/>
            <person name="Brambilla E."/>
            <person name="Chen A."/>
            <person name="Palaniappan K."/>
            <person name="Land M."/>
            <person name="Hauser L."/>
            <person name="Chang Y.J."/>
            <person name="Jeffries C.D."/>
            <person name="Rohde M."/>
            <person name="Sikorski J."/>
            <person name="Spring S."/>
            <person name="Goker M."/>
            <person name="Detter J.C."/>
            <person name="Woyke T."/>
            <person name="Bristow J."/>
            <person name="Eisen J.A."/>
            <person name="Markowitz V."/>
            <person name="Hugenholtz P."/>
            <person name="Kyrpides N.C."/>
            <person name="Klenk H.P."/>
        </authorList>
    </citation>
    <scope>NUCLEOTIDE SEQUENCE [LARGE SCALE GENOMIC DNA]</scope>
    <source>
        <strain evidence="8">DSM 12680 / TGB-C1</strain>
    </source>
</reference>
<dbReference type="EMBL" id="CP002048">
    <property type="protein sequence ID" value="ADI02211.1"/>
    <property type="molecule type" value="Genomic_DNA"/>
</dbReference>
<evidence type="ECO:0000313" key="7">
    <source>
        <dbReference type="EMBL" id="ADI02211.1"/>
    </source>
</evidence>
<dbReference type="PIRSF" id="PIRSF000446">
    <property type="entry name" value="Mct"/>
    <property type="match status" value="1"/>
</dbReference>
<comment type="similarity">
    <text evidence="4">Belongs to the fabD family.</text>
</comment>
<evidence type="ECO:0000256" key="5">
    <source>
        <dbReference type="PIRSR" id="PIRSR000446-1"/>
    </source>
</evidence>
<dbReference type="KEGG" id="slp:Slip_1448"/>
<dbReference type="SMART" id="SM00827">
    <property type="entry name" value="PKS_AT"/>
    <property type="match status" value="1"/>
</dbReference>
<evidence type="ECO:0000256" key="4">
    <source>
        <dbReference type="PIRNR" id="PIRNR000446"/>
    </source>
</evidence>
<dbReference type="GO" id="GO:0006633">
    <property type="term" value="P:fatty acid biosynthetic process"/>
    <property type="evidence" value="ECO:0007669"/>
    <property type="project" value="TreeGrafter"/>
</dbReference>
<dbReference type="InterPro" id="IPR050858">
    <property type="entry name" value="Mal-CoA-ACP_Trans/PKS_FabD"/>
</dbReference>
<dbReference type="HOGENOM" id="CLU_030558_0_1_9"/>
<evidence type="ECO:0000256" key="1">
    <source>
        <dbReference type="ARBA" id="ARBA00022679"/>
    </source>
</evidence>
<feature type="active site" evidence="5">
    <location>
        <position position="199"/>
    </location>
</feature>
<dbReference type="InterPro" id="IPR016036">
    <property type="entry name" value="Malonyl_transacylase_ACP-bd"/>
</dbReference>
<dbReference type="NCBIfam" id="TIGR00128">
    <property type="entry name" value="fabD"/>
    <property type="match status" value="1"/>
</dbReference>
<dbReference type="InterPro" id="IPR016035">
    <property type="entry name" value="Acyl_Trfase/lysoPLipase"/>
</dbReference>
<dbReference type="Pfam" id="PF00698">
    <property type="entry name" value="Acyl_transf_1"/>
    <property type="match status" value="1"/>
</dbReference>
<evidence type="ECO:0000259" key="6">
    <source>
        <dbReference type="SMART" id="SM00827"/>
    </source>
</evidence>
<feature type="domain" description="Malonyl-CoA:ACP transacylase (MAT)" evidence="6">
    <location>
        <begin position="7"/>
        <end position="306"/>
    </location>
</feature>
<dbReference type="InterPro" id="IPR014043">
    <property type="entry name" value="Acyl_transferase_dom"/>
</dbReference>
<keyword evidence="8" id="KW-1185">Reference proteome</keyword>
<dbReference type="GO" id="GO:0005829">
    <property type="term" value="C:cytosol"/>
    <property type="evidence" value="ECO:0007669"/>
    <property type="project" value="TreeGrafter"/>
</dbReference>
<dbReference type="Gene3D" id="3.30.70.250">
    <property type="entry name" value="Malonyl-CoA ACP transacylase, ACP-binding"/>
    <property type="match status" value="1"/>
</dbReference>
<gene>
    <name evidence="7" type="ordered locus">Slip_1448</name>
</gene>
<comment type="catalytic activity">
    <reaction evidence="3 4">
        <text>holo-[ACP] + malonyl-CoA = malonyl-[ACP] + CoA</text>
        <dbReference type="Rhea" id="RHEA:41792"/>
        <dbReference type="Rhea" id="RHEA-COMP:9623"/>
        <dbReference type="Rhea" id="RHEA-COMP:9685"/>
        <dbReference type="ChEBI" id="CHEBI:57287"/>
        <dbReference type="ChEBI" id="CHEBI:57384"/>
        <dbReference type="ChEBI" id="CHEBI:64479"/>
        <dbReference type="ChEBI" id="CHEBI:78449"/>
        <dbReference type="EC" id="2.3.1.39"/>
    </reaction>
</comment>
<keyword evidence="2 4" id="KW-0012">Acyltransferase</keyword>
<keyword evidence="1 4" id="KW-0808">Transferase</keyword>
<dbReference type="PANTHER" id="PTHR42681">
    <property type="entry name" value="MALONYL-COA-ACYL CARRIER PROTEIN TRANSACYLASE, MITOCHONDRIAL"/>
    <property type="match status" value="1"/>
</dbReference>
<evidence type="ECO:0000313" key="8">
    <source>
        <dbReference type="Proteomes" id="UP000000378"/>
    </source>
</evidence>
<feature type="active site" evidence="5">
    <location>
        <position position="91"/>
    </location>
</feature>
<dbReference type="STRING" id="643648.Slip_1448"/>
<dbReference type="OrthoDB" id="9805460at2"/>
<accession>D7CNC6</accession>
<dbReference type="PANTHER" id="PTHR42681:SF1">
    <property type="entry name" value="MALONYL-COA-ACYL CARRIER PROTEIN TRANSACYLASE, MITOCHONDRIAL"/>
    <property type="match status" value="1"/>
</dbReference>
<sequence>MLRLAFVFPGQGAQYVGMGRDLAENFKEAREVFEQADDVLGYSLSRVCFEGPVEELDRTEVTQPAILATSIAAFEVLKSRGILPCVAAGLSLGEYSALVAAGALDLESALKLVAKRGRIMQEAVAEGRGMMAAVVGMDSGVVVEACQASSSYGVVSVANYNCPGQIVISGERIAVEKAMERLRQAGGKVVPLAVSVPSHCLLMKDAAALLLQELSLVDWKEPSFPVISNVTAREIRWEEIRESLTQQLFHPVLWEQSVAYMSGRVDYFVEVGPGKVLSALIRKQAKKQMLGNVEDASSLSRLLAKWEEVDHGQRK</sequence>
<dbReference type="InterPro" id="IPR004410">
    <property type="entry name" value="Malonyl_CoA-ACP_transAc_FabD"/>
</dbReference>